<dbReference type="InterPro" id="IPR005841">
    <property type="entry name" value="Alpha-D-phosphohexomutase_SF"/>
</dbReference>
<dbReference type="HOGENOM" id="CLU_016950_7_0_3"/>
<keyword evidence="16" id="KW-1185">Reference proteome</keyword>
<feature type="binding site" evidence="7">
    <location>
        <position position="282"/>
    </location>
    <ligand>
        <name>Mg(2+)</name>
        <dbReference type="ChEBI" id="CHEBI:18420"/>
    </ligand>
</feature>
<comment type="similarity">
    <text evidence="1 7 8">Belongs to the phosphohexose mutase family.</text>
</comment>
<feature type="binding site" evidence="7">
    <location>
        <position position="280"/>
    </location>
    <ligand>
        <name>Mg(2+)</name>
        <dbReference type="ChEBI" id="CHEBI:18420"/>
    </ligand>
</feature>
<dbReference type="GO" id="GO:0009252">
    <property type="term" value="P:peptidoglycan biosynthetic process"/>
    <property type="evidence" value="ECO:0007669"/>
    <property type="project" value="TreeGrafter"/>
</dbReference>
<dbReference type="InterPro" id="IPR005843">
    <property type="entry name" value="A-D-PHexomutase_C"/>
</dbReference>
<comment type="catalytic activity">
    <reaction evidence="6 7 9">
        <text>alpha-D-glucosamine 1-phosphate = D-glucosamine 6-phosphate</text>
        <dbReference type="Rhea" id="RHEA:23424"/>
        <dbReference type="ChEBI" id="CHEBI:58516"/>
        <dbReference type="ChEBI" id="CHEBI:58725"/>
        <dbReference type="EC" id="5.4.2.10"/>
    </reaction>
</comment>
<evidence type="ECO:0000256" key="6">
    <source>
        <dbReference type="ARBA" id="ARBA00050364"/>
    </source>
</evidence>
<feature type="domain" description="Alpha-D-phosphohexomutase alpha/beta/alpha" evidence="14">
    <location>
        <begin position="297"/>
        <end position="410"/>
    </location>
</feature>
<dbReference type="InterPro" id="IPR016055">
    <property type="entry name" value="A-D-PHexomutase_a/b/a-I/II/III"/>
</dbReference>
<proteinExistence type="inferred from homology"/>
<evidence type="ECO:0000259" key="14">
    <source>
        <dbReference type="Pfam" id="PF02880"/>
    </source>
</evidence>
<evidence type="ECO:0000256" key="5">
    <source>
        <dbReference type="ARBA" id="ARBA00023235"/>
    </source>
</evidence>
<evidence type="ECO:0000256" key="8">
    <source>
        <dbReference type="RuleBase" id="RU004326"/>
    </source>
</evidence>
<evidence type="ECO:0000256" key="1">
    <source>
        <dbReference type="ARBA" id="ARBA00010231"/>
    </source>
</evidence>
<evidence type="ECO:0000256" key="4">
    <source>
        <dbReference type="ARBA" id="ARBA00022842"/>
    </source>
</evidence>
<dbReference type="Pfam" id="PF02880">
    <property type="entry name" value="PGM_PMM_III"/>
    <property type="match status" value="1"/>
</dbReference>
<dbReference type="InterPro" id="IPR036900">
    <property type="entry name" value="A-D-PHexomutase_C_sf"/>
</dbReference>
<dbReference type="Gene3D" id="3.40.120.10">
    <property type="entry name" value="Alpha-D-Glucose-1,6-Bisphosphate, subunit A, domain 3"/>
    <property type="match status" value="3"/>
</dbReference>
<feature type="modified residue" description="Phosphoserine" evidence="7">
    <location>
        <position position="140"/>
    </location>
</feature>
<keyword evidence="3 7" id="KW-0479">Metal-binding</keyword>
<dbReference type="NCBIfam" id="TIGR01455">
    <property type="entry name" value="glmM"/>
    <property type="match status" value="1"/>
</dbReference>
<dbReference type="PANTHER" id="PTHR42946">
    <property type="entry name" value="PHOSPHOHEXOSE MUTASE"/>
    <property type="match status" value="1"/>
</dbReference>
<dbReference type="GO" id="GO:0004615">
    <property type="term" value="F:phosphomannomutase activity"/>
    <property type="evidence" value="ECO:0007669"/>
    <property type="project" value="TreeGrafter"/>
</dbReference>
<dbReference type="PANTHER" id="PTHR42946:SF1">
    <property type="entry name" value="PHOSPHOGLUCOMUTASE (ALPHA-D-GLUCOSE-1,6-BISPHOSPHATE-DEPENDENT)"/>
    <property type="match status" value="1"/>
</dbReference>
<dbReference type="EMBL" id="CM002803">
    <property type="protein sequence ID" value="KEI66295.1"/>
    <property type="molecule type" value="Genomic_DNA"/>
</dbReference>
<name>A0A073CQL3_PLAA1</name>
<evidence type="ECO:0000256" key="3">
    <source>
        <dbReference type="ARBA" id="ARBA00022723"/>
    </source>
</evidence>
<dbReference type="Gene3D" id="3.30.310.50">
    <property type="entry name" value="Alpha-D-phosphohexomutase, C-terminal domain"/>
    <property type="match status" value="1"/>
</dbReference>
<dbReference type="RefSeq" id="WP_042152845.1">
    <property type="nucleotide sequence ID" value="NZ_CM002803.1"/>
</dbReference>
<sequence>MVATPARTQNFSSPQKEANTAQPRTISHFGFIDQVGELPTTPLFGTDGIRGRVGGLLNAPLALQVGFWAGQVLRQQAHHPGPVILGQDTRTSGNMLAMALSAGLIAAGLEVWHIGVCPTPGVSYLTLTSEAIGGVMISASHNPPEDNGIKFFGKDGTKLSTALQGQIEAGIRGNSDFPIVYGDCGQHYYRPELIRNYAQSLHRPLLPVTNLQGMRVVLDLAWGAAVPLAAQVFTEMGAEVICLHDQPNGHQINVNCGSTHLQALQQTVLEHNADLGFAFDGDADRVLAVDGQGRTVDGDYILYFWGQTLSKAGQLPENLIISTVMANLGFERAWKQFGGKMIRTPVGDQHVHAEMKRTGAMLGGEQSGHILCHHYGISGDGLMTALHLATLVKSSGQSLAELVNNSFQTYPQLLKNIRVEDVHKRRNWKHCEPIVKAIETAEKAMGDRGRILVRASGTEPLIRVMVEAEGADLADYWAEQLVSVVQQYLAV</sequence>
<keyword evidence="5 7" id="KW-0413">Isomerase</keyword>
<feature type="domain" description="Alpha-D-phosphohexomutase C-terminal" evidence="11">
    <location>
        <begin position="414"/>
        <end position="482"/>
    </location>
</feature>
<dbReference type="InterPro" id="IPR006352">
    <property type="entry name" value="GlmM_bact"/>
</dbReference>
<dbReference type="SUPFAM" id="SSF55957">
    <property type="entry name" value="Phosphoglucomutase, C-terminal domain"/>
    <property type="match status" value="1"/>
</dbReference>
<dbReference type="Pfam" id="PF02879">
    <property type="entry name" value="PGM_PMM_II"/>
    <property type="match status" value="1"/>
</dbReference>
<organism evidence="15 16">
    <name type="scientific">Planktothrix agardhii (strain NIVA-CYA 126/8)</name>
    <dbReference type="NCBI Taxonomy" id="388467"/>
    <lineage>
        <taxon>Bacteria</taxon>
        <taxon>Bacillati</taxon>
        <taxon>Cyanobacteriota</taxon>
        <taxon>Cyanophyceae</taxon>
        <taxon>Oscillatoriophycideae</taxon>
        <taxon>Oscillatoriales</taxon>
        <taxon>Microcoleaceae</taxon>
        <taxon>Planktothrix</taxon>
    </lineage>
</organism>
<protein>
    <recommendedName>
        <fullName evidence="7 9">Phosphoglucosamine mutase</fullName>
        <ecNumber evidence="7 9">5.4.2.10</ecNumber>
    </recommendedName>
</protein>
<comment type="PTM">
    <text evidence="7">Activated by phosphorylation.</text>
</comment>
<dbReference type="GO" id="GO:0000287">
    <property type="term" value="F:magnesium ion binding"/>
    <property type="evidence" value="ECO:0007669"/>
    <property type="project" value="UniProtKB-UniRule"/>
</dbReference>
<dbReference type="InterPro" id="IPR005844">
    <property type="entry name" value="A-D-PHexomutase_a/b/a-I"/>
</dbReference>
<feature type="active site" description="Phosphoserine intermediate" evidence="7">
    <location>
        <position position="140"/>
    </location>
</feature>
<dbReference type="Pfam" id="PF00408">
    <property type="entry name" value="PGM_PMM_IV"/>
    <property type="match status" value="1"/>
</dbReference>
<reference evidence="15 16" key="1">
    <citation type="journal article" date="2014" name="Appl. Environ. Microbiol.">
        <title>Elucidation of insertion elements encoded on plasmids and in vitro construction of shuttle vectors from the toxic cyanobacterium Planktothrix.</title>
        <authorList>
            <person name="Christiansen G."/>
            <person name="Goesmann A."/>
            <person name="Kurmayer R."/>
        </authorList>
    </citation>
    <scope>NUCLEOTIDE SEQUENCE [LARGE SCALE GENOMIC DNA]</scope>
    <source>
        <strain evidence="15 16">NIVA-CYA 126/8</strain>
    </source>
</reference>
<evidence type="ECO:0000313" key="15">
    <source>
        <dbReference type="EMBL" id="KEI66295.1"/>
    </source>
</evidence>
<dbReference type="GO" id="GO:0008966">
    <property type="term" value="F:phosphoglucosamine mutase activity"/>
    <property type="evidence" value="ECO:0007669"/>
    <property type="project" value="UniProtKB-UniRule"/>
</dbReference>
<dbReference type="GO" id="GO:0005829">
    <property type="term" value="C:cytosol"/>
    <property type="evidence" value="ECO:0007669"/>
    <property type="project" value="TreeGrafter"/>
</dbReference>
<comment type="cofactor">
    <cofactor evidence="7">
        <name>Mg(2+)</name>
        <dbReference type="ChEBI" id="CHEBI:18420"/>
    </cofactor>
    <text evidence="7">Binds 1 Mg(2+) ion per subunit.</text>
</comment>
<feature type="binding site" evidence="7">
    <location>
        <position position="284"/>
    </location>
    <ligand>
        <name>Mg(2+)</name>
        <dbReference type="ChEBI" id="CHEBI:18420"/>
    </ligand>
</feature>
<dbReference type="STRING" id="388467.A19Y_1215"/>
<dbReference type="InterPro" id="IPR005846">
    <property type="entry name" value="A-D-PHexomutase_a/b/a-III"/>
</dbReference>
<feature type="domain" description="Alpha-D-phosphohexomutase alpha/beta/alpha" evidence="13">
    <location>
        <begin position="211"/>
        <end position="293"/>
    </location>
</feature>
<keyword evidence="4 7" id="KW-0460">Magnesium</keyword>
<dbReference type="InterPro" id="IPR005845">
    <property type="entry name" value="A-D-PHexomutase_a/b/a-II"/>
</dbReference>
<feature type="binding site" description="via phosphate group" evidence="7">
    <location>
        <position position="140"/>
    </location>
    <ligand>
        <name>Mg(2+)</name>
        <dbReference type="ChEBI" id="CHEBI:18420"/>
    </ligand>
</feature>
<evidence type="ECO:0000256" key="2">
    <source>
        <dbReference type="ARBA" id="ARBA00022553"/>
    </source>
</evidence>
<dbReference type="AlphaFoldDB" id="A0A073CQL3"/>
<evidence type="ECO:0000259" key="13">
    <source>
        <dbReference type="Pfam" id="PF02879"/>
    </source>
</evidence>
<dbReference type="PROSITE" id="PS00710">
    <property type="entry name" value="PGM_PMM"/>
    <property type="match status" value="1"/>
</dbReference>
<evidence type="ECO:0000259" key="11">
    <source>
        <dbReference type="Pfam" id="PF00408"/>
    </source>
</evidence>
<evidence type="ECO:0000256" key="10">
    <source>
        <dbReference type="SAM" id="MobiDB-lite"/>
    </source>
</evidence>
<dbReference type="FunFam" id="3.40.120.10:FF:000001">
    <property type="entry name" value="Phosphoglucosamine mutase"/>
    <property type="match status" value="1"/>
</dbReference>
<evidence type="ECO:0000259" key="12">
    <source>
        <dbReference type="Pfam" id="PF02878"/>
    </source>
</evidence>
<comment type="function">
    <text evidence="7 9">Catalyzes the conversion of glucosamine-6-phosphate to glucosamine-1-phosphate.</text>
</comment>
<dbReference type="GO" id="GO:0006048">
    <property type="term" value="P:UDP-N-acetylglucosamine biosynthetic process"/>
    <property type="evidence" value="ECO:0007669"/>
    <property type="project" value="TreeGrafter"/>
</dbReference>
<dbReference type="Pfam" id="PF02878">
    <property type="entry name" value="PGM_PMM_I"/>
    <property type="match status" value="1"/>
</dbReference>
<dbReference type="PATRIC" id="fig|388467.6.peg.1156"/>
<feature type="domain" description="Alpha-D-phosphohexomutase alpha/beta/alpha" evidence="12">
    <location>
        <begin position="43"/>
        <end position="172"/>
    </location>
</feature>
<dbReference type="HAMAP" id="MF_01554_B">
    <property type="entry name" value="GlmM_B"/>
    <property type="match status" value="1"/>
</dbReference>
<dbReference type="InterPro" id="IPR016066">
    <property type="entry name" value="A-D-PHexomutase_CS"/>
</dbReference>
<evidence type="ECO:0000256" key="9">
    <source>
        <dbReference type="RuleBase" id="RU004327"/>
    </source>
</evidence>
<evidence type="ECO:0000313" key="16">
    <source>
        <dbReference type="Proteomes" id="UP000027395"/>
    </source>
</evidence>
<dbReference type="SUPFAM" id="SSF53738">
    <property type="entry name" value="Phosphoglucomutase, first 3 domains"/>
    <property type="match status" value="3"/>
</dbReference>
<dbReference type="EC" id="5.4.2.10" evidence="7 9"/>
<dbReference type="InterPro" id="IPR050060">
    <property type="entry name" value="Phosphoglucosamine_mutase"/>
</dbReference>
<keyword evidence="2 7" id="KW-0597">Phosphoprotein</keyword>
<accession>A0A073CQL3</accession>
<dbReference type="eggNOG" id="COG1109">
    <property type="taxonomic scope" value="Bacteria"/>
</dbReference>
<dbReference type="FunFam" id="3.30.310.50:FF:000001">
    <property type="entry name" value="Phosphoglucosamine mutase"/>
    <property type="match status" value="1"/>
</dbReference>
<dbReference type="PRINTS" id="PR00509">
    <property type="entry name" value="PGMPMM"/>
</dbReference>
<gene>
    <name evidence="7" type="primary">glmM</name>
    <name evidence="15" type="ORF">A19Y_1215</name>
</gene>
<dbReference type="Proteomes" id="UP000027395">
    <property type="component" value="Chromosome"/>
</dbReference>
<dbReference type="GO" id="GO:0005975">
    <property type="term" value="P:carbohydrate metabolic process"/>
    <property type="evidence" value="ECO:0007669"/>
    <property type="project" value="InterPro"/>
</dbReference>
<evidence type="ECO:0000256" key="7">
    <source>
        <dbReference type="HAMAP-Rule" id="MF_01554"/>
    </source>
</evidence>
<dbReference type="FunFam" id="3.40.120.10:FF:000003">
    <property type="entry name" value="Phosphoglucosamine mutase"/>
    <property type="match status" value="1"/>
</dbReference>
<dbReference type="CDD" id="cd05802">
    <property type="entry name" value="GlmM"/>
    <property type="match status" value="1"/>
</dbReference>
<feature type="region of interest" description="Disordered" evidence="10">
    <location>
        <begin position="1"/>
        <end position="23"/>
    </location>
</feature>